<dbReference type="Gene3D" id="1.20.120.520">
    <property type="entry name" value="nmb1532 protein domain like"/>
    <property type="match status" value="1"/>
</dbReference>
<comment type="caution">
    <text evidence="2">The sequence shown here is derived from an EMBL/GenBank/DDBJ whole genome shotgun (WGS) entry which is preliminary data.</text>
</comment>
<gene>
    <name evidence="2" type="ORF">HS088_TW21G01568</name>
</gene>
<sequence>MGNCVDKSNPSSTAEIAPCDFVKTSETKTSVTVRLYGSATSTLTAYIRFALVCKAVTVRFVPTGSTTIFGPELPFLEVGSDIVSGPRETLIRYIDTKFPQPPQLVDSLDGFDEPVTLIARALMLQHRSLLWHLERMVRWVLDLTTRGGKKIVDPTVGSPRMEFRKFWNSYSNLLELMLEHAQMEERIVFSILDKADRGICKVANEEHARDLPIMNGIKEDIKAIGVLDSGSAARQEALSNLCTRLKSLQERCKEHFKEEERDVLPLIEALELSKEKQMGVLEKCFAVMQLTHSRLFSFLVEGLLPLEAMQYLDLIISCRGEEEAASTLNKIFE</sequence>
<dbReference type="PANTHER" id="PTHR35739:SF1">
    <property type="entry name" value="OS01G0861700 PROTEIN"/>
    <property type="match status" value="1"/>
</dbReference>
<dbReference type="PANTHER" id="PTHR35739">
    <property type="entry name" value="OS01G0861700 PROTEIN"/>
    <property type="match status" value="1"/>
</dbReference>
<evidence type="ECO:0000259" key="1">
    <source>
        <dbReference type="Pfam" id="PF01814"/>
    </source>
</evidence>
<feature type="domain" description="Hemerythrin-like" evidence="1">
    <location>
        <begin position="119"/>
        <end position="267"/>
    </location>
</feature>
<keyword evidence="3" id="KW-1185">Reference proteome</keyword>
<dbReference type="Proteomes" id="UP000593562">
    <property type="component" value="Unassembled WGS sequence"/>
</dbReference>
<dbReference type="Pfam" id="PF01814">
    <property type="entry name" value="Hemerythrin"/>
    <property type="match status" value="1"/>
</dbReference>
<protein>
    <recommendedName>
        <fullName evidence="1">Hemerythrin-like domain-containing protein</fullName>
    </recommendedName>
</protein>
<dbReference type="InParanoid" id="A0A7J7C5J7"/>
<dbReference type="OrthoDB" id="4951845at2759"/>
<dbReference type="FunCoup" id="A0A7J7C5J7">
    <property type="interactions" value="2173"/>
</dbReference>
<organism evidence="2 3">
    <name type="scientific">Tripterygium wilfordii</name>
    <name type="common">Thunder God vine</name>
    <dbReference type="NCBI Taxonomy" id="458696"/>
    <lineage>
        <taxon>Eukaryota</taxon>
        <taxon>Viridiplantae</taxon>
        <taxon>Streptophyta</taxon>
        <taxon>Embryophyta</taxon>
        <taxon>Tracheophyta</taxon>
        <taxon>Spermatophyta</taxon>
        <taxon>Magnoliopsida</taxon>
        <taxon>eudicotyledons</taxon>
        <taxon>Gunneridae</taxon>
        <taxon>Pentapetalae</taxon>
        <taxon>rosids</taxon>
        <taxon>fabids</taxon>
        <taxon>Celastrales</taxon>
        <taxon>Celastraceae</taxon>
        <taxon>Tripterygium</taxon>
    </lineage>
</organism>
<proteinExistence type="predicted"/>
<dbReference type="CDD" id="cd12108">
    <property type="entry name" value="Hr-like"/>
    <property type="match status" value="1"/>
</dbReference>
<dbReference type="InterPro" id="IPR012312">
    <property type="entry name" value="Hemerythrin-like"/>
</dbReference>
<name>A0A7J7C5J7_TRIWF</name>
<reference evidence="2 3" key="1">
    <citation type="journal article" date="2020" name="Nat. Commun.">
        <title>Genome of Tripterygium wilfordii and identification of cytochrome P450 involved in triptolide biosynthesis.</title>
        <authorList>
            <person name="Tu L."/>
            <person name="Su P."/>
            <person name="Zhang Z."/>
            <person name="Gao L."/>
            <person name="Wang J."/>
            <person name="Hu T."/>
            <person name="Zhou J."/>
            <person name="Zhang Y."/>
            <person name="Zhao Y."/>
            <person name="Liu Y."/>
            <person name="Song Y."/>
            <person name="Tong Y."/>
            <person name="Lu Y."/>
            <person name="Yang J."/>
            <person name="Xu C."/>
            <person name="Jia M."/>
            <person name="Peters R.J."/>
            <person name="Huang L."/>
            <person name="Gao W."/>
        </authorList>
    </citation>
    <scope>NUCLEOTIDE SEQUENCE [LARGE SCALE GENOMIC DNA]</scope>
    <source>
        <strain evidence="3">cv. XIE 37</strain>
        <tissue evidence="2">Leaf</tissue>
    </source>
</reference>
<evidence type="ECO:0000313" key="2">
    <source>
        <dbReference type="EMBL" id="KAF5729403.1"/>
    </source>
</evidence>
<accession>A0A7J7C5J7</accession>
<evidence type="ECO:0000313" key="3">
    <source>
        <dbReference type="Proteomes" id="UP000593562"/>
    </source>
</evidence>
<dbReference type="EMBL" id="JAAARO010000021">
    <property type="protein sequence ID" value="KAF5729403.1"/>
    <property type="molecule type" value="Genomic_DNA"/>
</dbReference>
<dbReference type="AlphaFoldDB" id="A0A7J7C5J7"/>